<dbReference type="GO" id="GO:0016020">
    <property type="term" value="C:membrane"/>
    <property type="evidence" value="ECO:0007669"/>
    <property type="project" value="UniProtKB-SubCell"/>
</dbReference>
<gene>
    <name evidence="7" type="ORF">ACAT0790_LOCUS25538</name>
</gene>
<dbReference type="CDD" id="cd00143">
    <property type="entry name" value="PP2Cc"/>
    <property type="match status" value="1"/>
</dbReference>
<evidence type="ECO:0000256" key="1">
    <source>
        <dbReference type="ARBA" id="ARBA00004170"/>
    </source>
</evidence>
<dbReference type="InterPro" id="IPR000222">
    <property type="entry name" value="PP2C_BS"/>
</dbReference>
<dbReference type="InterPro" id="IPR015655">
    <property type="entry name" value="PP2C"/>
</dbReference>
<keyword evidence="3 5" id="KW-0378">Hydrolase</keyword>
<evidence type="ECO:0000313" key="7">
    <source>
        <dbReference type="EMBL" id="CAD9138059.1"/>
    </source>
</evidence>
<dbReference type="SMART" id="SM00331">
    <property type="entry name" value="PP2C_SIG"/>
    <property type="match status" value="1"/>
</dbReference>
<name>A0A7S1MQM9_ALECA</name>
<evidence type="ECO:0000256" key="2">
    <source>
        <dbReference type="ARBA" id="ARBA00022723"/>
    </source>
</evidence>
<evidence type="ECO:0000259" key="6">
    <source>
        <dbReference type="PROSITE" id="PS51746"/>
    </source>
</evidence>
<dbReference type="PROSITE" id="PS51746">
    <property type="entry name" value="PPM_2"/>
    <property type="match status" value="1"/>
</dbReference>
<dbReference type="AlphaFoldDB" id="A0A7S1MQM9"/>
<evidence type="ECO:0000256" key="5">
    <source>
        <dbReference type="RuleBase" id="RU003465"/>
    </source>
</evidence>
<sequence length="296" mass="31680">MTCPATSSTAGSPWGQTEGQATVAFVSCAQDPNEQFRSYMEDGQKIIDPFLVPEDGQEGRWGFFAVYDGHGGRQAVDYCEERLHEVVLQELTSLKPEDRDVSRALKGAFEKIDSELAMVGAWRTGCTATVALVYRTASAATLYVANVGDSRAVLYGSVGARRISNDHKASDPAEAARIAQEGGMVRHGRVGGQLIVSRSLGDHHLKGCGVSCVPEVKECDVASDRALVIASDGLWDALEDEEAGRVVDQCVARAVSQGGGEKAVADFLREAAARELVEGAKERGSRDNILALVVFF</sequence>
<dbReference type="GO" id="GO:0046872">
    <property type="term" value="F:metal ion binding"/>
    <property type="evidence" value="ECO:0007669"/>
    <property type="project" value="UniProtKB-KW"/>
</dbReference>
<dbReference type="Pfam" id="PF00481">
    <property type="entry name" value="PP2C"/>
    <property type="match status" value="1"/>
</dbReference>
<dbReference type="SUPFAM" id="SSF81606">
    <property type="entry name" value="PP2C-like"/>
    <property type="match status" value="1"/>
</dbReference>
<dbReference type="GO" id="GO:0004722">
    <property type="term" value="F:protein serine/threonine phosphatase activity"/>
    <property type="evidence" value="ECO:0007669"/>
    <property type="project" value="InterPro"/>
</dbReference>
<comment type="subcellular location">
    <subcellularLocation>
        <location evidence="1">Membrane</location>
        <topology evidence="1">Peripheral membrane protein</topology>
    </subcellularLocation>
</comment>
<dbReference type="EMBL" id="HBGE01042273">
    <property type="protein sequence ID" value="CAD9138059.1"/>
    <property type="molecule type" value="Transcribed_RNA"/>
</dbReference>
<reference evidence="7" key="1">
    <citation type="submission" date="2021-01" db="EMBL/GenBank/DDBJ databases">
        <authorList>
            <person name="Corre E."/>
            <person name="Pelletier E."/>
            <person name="Niang G."/>
            <person name="Scheremetjew M."/>
            <person name="Finn R."/>
            <person name="Kale V."/>
            <person name="Holt S."/>
            <person name="Cochrane G."/>
            <person name="Meng A."/>
            <person name="Brown T."/>
            <person name="Cohen L."/>
        </authorList>
    </citation>
    <scope>NUCLEOTIDE SEQUENCE</scope>
    <source>
        <strain evidence="7">OF101</strain>
    </source>
</reference>
<keyword evidence="4 5" id="KW-0904">Protein phosphatase</keyword>
<dbReference type="PROSITE" id="PS01032">
    <property type="entry name" value="PPM_1"/>
    <property type="match status" value="1"/>
</dbReference>
<dbReference type="SMART" id="SM00332">
    <property type="entry name" value="PP2Cc"/>
    <property type="match status" value="1"/>
</dbReference>
<evidence type="ECO:0000256" key="4">
    <source>
        <dbReference type="ARBA" id="ARBA00022912"/>
    </source>
</evidence>
<dbReference type="InterPro" id="IPR001932">
    <property type="entry name" value="PPM-type_phosphatase-like_dom"/>
</dbReference>
<accession>A0A7S1MQM9</accession>
<dbReference type="PANTHER" id="PTHR47992">
    <property type="entry name" value="PROTEIN PHOSPHATASE"/>
    <property type="match status" value="1"/>
</dbReference>
<dbReference type="InterPro" id="IPR036457">
    <property type="entry name" value="PPM-type-like_dom_sf"/>
</dbReference>
<keyword evidence="2" id="KW-0479">Metal-binding</keyword>
<proteinExistence type="inferred from homology"/>
<feature type="domain" description="PPM-type phosphatase" evidence="6">
    <location>
        <begin position="25"/>
        <end position="296"/>
    </location>
</feature>
<comment type="similarity">
    <text evidence="5">Belongs to the PP2C family.</text>
</comment>
<evidence type="ECO:0000256" key="3">
    <source>
        <dbReference type="ARBA" id="ARBA00022801"/>
    </source>
</evidence>
<protein>
    <recommendedName>
        <fullName evidence="6">PPM-type phosphatase domain-containing protein</fullName>
    </recommendedName>
</protein>
<dbReference type="Gene3D" id="3.60.40.10">
    <property type="entry name" value="PPM-type phosphatase domain"/>
    <property type="match status" value="1"/>
</dbReference>
<organism evidence="7">
    <name type="scientific">Alexandrium catenella</name>
    <name type="common">Red tide dinoflagellate</name>
    <name type="synonym">Gonyaulax catenella</name>
    <dbReference type="NCBI Taxonomy" id="2925"/>
    <lineage>
        <taxon>Eukaryota</taxon>
        <taxon>Sar</taxon>
        <taxon>Alveolata</taxon>
        <taxon>Dinophyceae</taxon>
        <taxon>Gonyaulacales</taxon>
        <taxon>Pyrocystaceae</taxon>
        <taxon>Alexandrium</taxon>
    </lineage>
</organism>